<proteinExistence type="predicted"/>
<dbReference type="Proteomes" id="UP001153334">
    <property type="component" value="Unassembled WGS sequence"/>
</dbReference>
<evidence type="ECO:0000313" key="2">
    <source>
        <dbReference type="Proteomes" id="UP001153334"/>
    </source>
</evidence>
<reference evidence="1" key="1">
    <citation type="submission" date="2022-11" db="EMBL/GenBank/DDBJ databases">
        <title>Genome Sequence of Nemania bipapillata.</title>
        <authorList>
            <person name="Buettner E."/>
        </authorList>
    </citation>
    <scope>NUCLEOTIDE SEQUENCE</scope>
    <source>
        <strain evidence="1">CP14</strain>
    </source>
</reference>
<protein>
    <submittedName>
        <fullName evidence="1">Uncharacterized protein</fullName>
    </submittedName>
</protein>
<gene>
    <name evidence="1" type="ORF">ONZ43_g266</name>
</gene>
<name>A0ACC2J8U6_9PEZI</name>
<comment type="caution">
    <text evidence="1">The sequence shown here is derived from an EMBL/GenBank/DDBJ whole genome shotgun (WGS) entry which is preliminary data.</text>
</comment>
<sequence length="95" mass="9677">MRFFLDVVEESGGGSGVLYIGIGVVPIMGGVVVVSLRVVGLSPWVTDEGADADTEVDEAGREVSMDAGAMAAVEETSLAGAGIGVCRNEDGPRHI</sequence>
<dbReference type="EMBL" id="JAPESX010000029">
    <property type="protein sequence ID" value="KAJ8123889.1"/>
    <property type="molecule type" value="Genomic_DNA"/>
</dbReference>
<organism evidence="1 2">
    <name type="scientific">Nemania bipapillata</name>
    <dbReference type="NCBI Taxonomy" id="110536"/>
    <lineage>
        <taxon>Eukaryota</taxon>
        <taxon>Fungi</taxon>
        <taxon>Dikarya</taxon>
        <taxon>Ascomycota</taxon>
        <taxon>Pezizomycotina</taxon>
        <taxon>Sordariomycetes</taxon>
        <taxon>Xylariomycetidae</taxon>
        <taxon>Xylariales</taxon>
        <taxon>Xylariaceae</taxon>
        <taxon>Nemania</taxon>
    </lineage>
</organism>
<keyword evidence="2" id="KW-1185">Reference proteome</keyword>
<evidence type="ECO:0000313" key="1">
    <source>
        <dbReference type="EMBL" id="KAJ8123889.1"/>
    </source>
</evidence>
<accession>A0ACC2J8U6</accession>